<dbReference type="Pfam" id="PF07690">
    <property type="entry name" value="MFS_1"/>
    <property type="match status" value="1"/>
</dbReference>
<proteinExistence type="predicted"/>
<feature type="transmembrane region" description="Helical" evidence="7">
    <location>
        <begin position="302"/>
        <end position="327"/>
    </location>
</feature>
<gene>
    <name evidence="9" type="ORF">GCM10009801_78030</name>
</gene>
<feature type="transmembrane region" description="Helical" evidence="7">
    <location>
        <begin position="339"/>
        <end position="361"/>
    </location>
</feature>
<evidence type="ECO:0000256" key="1">
    <source>
        <dbReference type="ARBA" id="ARBA00004429"/>
    </source>
</evidence>
<organism evidence="9 10">
    <name type="scientific">Streptomyces albiaxialis</name>
    <dbReference type="NCBI Taxonomy" id="329523"/>
    <lineage>
        <taxon>Bacteria</taxon>
        <taxon>Bacillati</taxon>
        <taxon>Actinomycetota</taxon>
        <taxon>Actinomycetes</taxon>
        <taxon>Kitasatosporales</taxon>
        <taxon>Streptomycetaceae</taxon>
        <taxon>Streptomyces</taxon>
    </lineage>
</organism>
<comment type="caution">
    <text evidence="9">The sequence shown here is derived from an EMBL/GenBank/DDBJ whole genome shotgun (WGS) entry which is preliminary data.</text>
</comment>
<dbReference type="Proteomes" id="UP001500016">
    <property type="component" value="Unassembled WGS sequence"/>
</dbReference>
<dbReference type="PANTHER" id="PTHR23501">
    <property type="entry name" value="MAJOR FACILITATOR SUPERFAMILY"/>
    <property type="match status" value="1"/>
</dbReference>
<name>A0ABP5IQF7_9ACTN</name>
<feature type="transmembrane region" description="Helical" evidence="7">
    <location>
        <begin position="37"/>
        <end position="61"/>
    </location>
</feature>
<evidence type="ECO:0000256" key="2">
    <source>
        <dbReference type="ARBA" id="ARBA00022448"/>
    </source>
</evidence>
<dbReference type="Gene3D" id="1.20.1250.20">
    <property type="entry name" value="MFS general substrate transporter like domains"/>
    <property type="match status" value="1"/>
</dbReference>
<protein>
    <recommendedName>
        <fullName evidence="8">Major facilitator superfamily (MFS) profile domain-containing protein</fullName>
    </recommendedName>
</protein>
<keyword evidence="5 7" id="KW-0472">Membrane</keyword>
<feature type="region of interest" description="Disordered" evidence="6">
    <location>
        <begin position="1"/>
        <end position="25"/>
    </location>
</feature>
<feature type="transmembrane region" description="Helical" evidence="7">
    <location>
        <begin position="393"/>
        <end position="417"/>
    </location>
</feature>
<feature type="transmembrane region" description="Helical" evidence="7">
    <location>
        <begin position="104"/>
        <end position="123"/>
    </location>
</feature>
<dbReference type="InterPro" id="IPR020846">
    <property type="entry name" value="MFS_dom"/>
</dbReference>
<sequence>MSGERGDPGPERTPGAEAAPPPPDGAYEGLGRARKRLVTLALLSCAFLAMLDGTVIGTALPRIVEQVGGTDSWYVWLVTAYLLTSSVSVPVYGRFSDLYGRRRLLLAGLGVFLVGSLACGLAGSMPALIAARAVQGLGAGALLTLGMALVRDLYPPDRTSGMIRMQSVLGVMMVLGLLGGPLVGGLLTDHADWRWAFWLNLPLGAAAAAVLAVVLPERRPGPAPSGRLDTAGILVLAAGLSLTLTGLSLKGNPVDGRLPGWGDPVVAMSLLAGLALLALLVPVERRAEVPVLPPRLFRRRTYAALLSAGFFFQLAALPMGVLLPLYFQYVRGSSATVSGLMLLPLLGGMALGNRLTAAAVLRSGEARPVLLAGAGLLTVGTGAFFALDEATPVALTCVWLLLAGLGTGPAMGGLTIATQSCVPRADMGSATAGSALTKQIGGAFGLAVAQSLIASTASHHGSGAAPSGGSATATATASVIGSTVAWTGVIGGGLALAALLLIRDLPVPVPVRGEGRGRTVAGRSRTRAAAEQE</sequence>
<feature type="transmembrane region" description="Helical" evidence="7">
    <location>
        <begin position="368"/>
        <end position="387"/>
    </location>
</feature>
<evidence type="ECO:0000256" key="4">
    <source>
        <dbReference type="ARBA" id="ARBA00022989"/>
    </source>
</evidence>
<feature type="transmembrane region" description="Helical" evidence="7">
    <location>
        <begin position="73"/>
        <end position="92"/>
    </location>
</feature>
<keyword evidence="10" id="KW-1185">Reference proteome</keyword>
<feature type="transmembrane region" description="Helical" evidence="7">
    <location>
        <begin position="195"/>
        <end position="216"/>
    </location>
</feature>
<keyword evidence="3 7" id="KW-0812">Transmembrane</keyword>
<dbReference type="InterPro" id="IPR011701">
    <property type="entry name" value="MFS"/>
</dbReference>
<dbReference type="Gene3D" id="1.20.1720.10">
    <property type="entry name" value="Multidrug resistance protein D"/>
    <property type="match status" value="1"/>
</dbReference>
<feature type="region of interest" description="Disordered" evidence="6">
    <location>
        <begin position="513"/>
        <end position="533"/>
    </location>
</feature>
<feature type="transmembrane region" description="Helical" evidence="7">
    <location>
        <begin position="162"/>
        <end position="183"/>
    </location>
</feature>
<dbReference type="PROSITE" id="PS50850">
    <property type="entry name" value="MFS"/>
    <property type="match status" value="1"/>
</dbReference>
<dbReference type="RefSeq" id="WP_344535376.1">
    <property type="nucleotide sequence ID" value="NZ_BAAAPE010000028.1"/>
</dbReference>
<dbReference type="PANTHER" id="PTHR23501:SF191">
    <property type="entry name" value="VACUOLAR BASIC AMINO ACID TRANSPORTER 4"/>
    <property type="match status" value="1"/>
</dbReference>
<feature type="transmembrane region" description="Helical" evidence="7">
    <location>
        <begin position="228"/>
        <end position="249"/>
    </location>
</feature>
<dbReference type="InterPro" id="IPR036259">
    <property type="entry name" value="MFS_trans_sf"/>
</dbReference>
<evidence type="ECO:0000256" key="3">
    <source>
        <dbReference type="ARBA" id="ARBA00022692"/>
    </source>
</evidence>
<accession>A0ABP5IQF7</accession>
<keyword evidence="2" id="KW-0813">Transport</keyword>
<dbReference type="EMBL" id="BAAAPE010000028">
    <property type="protein sequence ID" value="GAA2103222.1"/>
    <property type="molecule type" value="Genomic_DNA"/>
</dbReference>
<reference evidence="10" key="1">
    <citation type="journal article" date="2019" name="Int. J. Syst. Evol. Microbiol.">
        <title>The Global Catalogue of Microorganisms (GCM) 10K type strain sequencing project: providing services to taxonomists for standard genome sequencing and annotation.</title>
        <authorList>
            <consortium name="The Broad Institute Genomics Platform"/>
            <consortium name="The Broad Institute Genome Sequencing Center for Infectious Disease"/>
            <person name="Wu L."/>
            <person name="Ma J."/>
        </authorList>
    </citation>
    <scope>NUCLEOTIDE SEQUENCE [LARGE SCALE GENOMIC DNA]</scope>
    <source>
        <strain evidence="10">JCM 15478</strain>
    </source>
</reference>
<evidence type="ECO:0000259" key="8">
    <source>
        <dbReference type="PROSITE" id="PS50850"/>
    </source>
</evidence>
<comment type="subcellular location">
    <subcellularLocation>
        <location evidence="1">Cell inner membrane</location>
        <topology evidence="1">Multi-pass membrane protein</topology>
    </subcellularLocation>
</comment>
<feature type="transmembrane region" description="Helical" evidence="7">
    <location>
        <begin position="261"/>
        <end position="281"/>
    </location>
</feature>
<feature type="compositionally biased region" description="Basic and acidic residues" evidence="6">
    <location>
        <begin position="1"/>
        <end position="10"/>
    </location>
</feature>
<evidence type="ECO:0000256" key="7">
    <source>
        <dbReference type="SAM" id="Phobius"/>
    </source>
</evidence>
<dbReference type="SUPFAM" id="SSF103473">
    <property type="entry name" value="MFS general substrate transporter"/>
    <property type="match status" value="1"/>
</dbReference>
<evidence type="ECO:0000313" key="10">
    <source>
        <dbReference type="Proteomes" id="UP001500016"/>
    </source>
</evidence>
<feature type="transmembrane region" description="Helical" evidence="7">
    <location>
        <begin position="129"/>
        <end position="150"/>
    </location>
</feature>
<evidence type="ECO:0000256" key="6">
    <source>
        <dbReference type="SAM" id="MobiDB-lite"/>
    </source>
</evidence>
<keyword evidence="4 7" id="KW-1133">Transmembrane helix</keyword>
<evidence type="ECO:0000256" key="5">
    <source>
        <dbReference type="ARBA" id="ARBA00023136"/>
    </source>
</evidence>
<evidence type="ECO:0000313" key="9">
    <source>
        <dbReference type="EMBL" id="GAA2103222.1"/>
    </source>
</evidence>
<feature type="domain" description="Major facilitator superfamily (MFS) profile" evidence="8">
    <location>
        <begin position="38"/>
        <end position="510"/>
    </location>
</feature>